<sequence>MDMGVSLYYTARRGRELDERERERVAEIVDEENRELLDRLNQRLPDWKDDGTVPSSITDAKEFCEGFGFYGDAGTERGVILDGSSKVSHGQCGASVMFEQLEYYMRSTLGRLRSALPDAEWDAHVDGHALTWDEENSQYTFTPE</sequence>
<accession>A0A372G7F8</accession>
<reference evidence="1 2" key="1">
    <citation type="submission" date="2018-08" db="EMBL/GenBank/DDBJ databases">
        <title>Actinomadura spongicola sp. nov., isolated from marine sponge Leucetta chagosensis.</title>
        <authorList>
            <person name="Li L."/>
            <person name="Lin H.W."/>
        </authorList>
    </citation>
    <scope>NUCLEOTIDE SEQUENCE [LARGE SCALE GENOMIC DNA]</scope>
    <source>
        <strain evidence="1 2">LHW52907</strain>
    </source>
</reference>
<evidence type="ECO:0000313" key="1">
    <source>
        <dbReference type="EMBL" id="RFS81237.1"/>
    </source>
</evidence>
<dbReference type="AlphaFoldDB" id="A0A372G7F8"/>
<name>A0A372G7F8_9ACTN</name>
<organism evidence="1 2">
    <name type="scientific">Actinomadura spongiicola</name>
    <dbReference type="NCBI Taxonomy" id="2303421"/>
    <lineage>
        <taxon>Bacteria</taxon>
        <taxon>Bacillati</taxon>
        <taxon>Actinomycetota</taxon>
        <taxon>Actinomycetes</taxon>
        <taxon>Streptosporangiales</taxon>
        <taxon>Thermomonosporaceae</taxon>
        <taxon>Actinomadura</taxon>
    </lineage>
</organism>
<evidence type="ECO:0000313" key="2">
    <source>
        <dbReference type="Proteomes" id="UP000262882"/>
    </source>
</evidence>
<dbReference type="Proteomes" id="UP000262882">
    <property type="component" value="Unassembled WGS sequence"/>
</dbReference>
<protein>
    <submittedName>
        <fullName evidence="1">Uncharacterized protein</fullName>
    </submittedName>
</protein>
<dbReference type="EMBL" id="QVNQ01000015">
    <property type="protein sequence ID" value="RFS81237.1"/>
    <property type="molecule type" value="Genomic_DNA"/>
</dbReference>
<proteinExistence type="predicted"/>
<keyword evidence="2" id="KW-1185">Reference proteome</keyword>
<gene>
    <name evidence="1" type="ORF">D0T12_33235</name>
</gene>
<comment type="caution">
    <text evidence="1">The sequence shown here is derived from an EMBL/GenBank/DDBJ whole genome shotgun (WGS) entry which is preliminary data.</text>
</comment>